<dbReference type="InterPro" id="IPR002539">
    <property type="entry name" value="MaoC-like_dom"/>
</dbReference>
<feature type="domain" description="MaoC-like" evidence="1">
    <location>
        <begin position="18"/>
        <end position="112"/>
    </location>
</feature>
<dbReference type="InterPro" id="IPR029069">
    <property type="entry name" value="HotDog_dom_sf"/>
</dbReference>
<dbReference type="GeneID" id="56028175"/>
<accession>A0A7D5GJP9</accession>
<evidence type="ECO:0000313" key="3">
    <source>
        <dbReference type="Proteomes" id="UP000509750"/>
    </source>
</evidence>
<evidence type="ECO:0000313" key="2">
    <source>
        <dbReference type="EMBL" id="QLG26944.1"/>
    </source>
</evidence>
<dbReference type="InterPro" id="IPR052342">
    <property type="entry name" value="MCH/BMMD"/>
</dbReference>
<dbReference type="SUPFAM" id="SSF54637">
    <property type="entry name" value="Thioesterase/thiol ester dehydrase-isomerase"/>
    <property type="match status" value="1"/>
</dbReference>
<dbReference type="PANTHER" id="PTHR43664:SF1">
    <property type="entry name" value="BETA-METHYLMALYL-COA DEHYDRATASE"/>
    <property type="match status" value="1"/>
</dbReference>
<gene>
    <name evidence="2" type="ORF">HUG10_05040</name>
</gene>
<name>A0A7D5GJP9_9EURY</name>
<reference evidence="2 3" key="1">
    <citation type="submission" date="2020-07" db="EMBL/GenBank/DDBJ databases">
        <title>Gai3-2, isolated from salt lake.</title>
        <authorList>
            <person name="Cui H."/>
            <person name="Shi X."/>
        </authorList>
    </citation>
    <scope>NUCLEOTIDE SEQUENCE [LARGE SCALE GENOMIC DNA]</scope>
    <source>
        <strain evidence="2 3">Gai3-2</strain>
    </source>
</reference>
<evidence type="ECO:0000259" key="1">
    <source>
        <dbReference type="Pfam" id="PF01575"/>
    </source>
</evidence>
<dbReference type="KEGG" id="halg:HUG10_05040"/>
<dbReference type="EMBL" id="CP058529">
    <property type="protein sequence ID" value="QLG26944.1"/>
    <property type="molecule type" value="Genomic_DNA"/>
</dbReference>
<dbReference type="OrthoDB" id="225748at2157"/>
<dbReference type="PANTHER" id="PTHR43664">
    <property type="entry name" value="MONOAMINE OXIDASE-RELATED"/>
    <property type="match status" value="1"/>
</dbReference>
<proteinExistence type="predicted"/>
<sequence>MTVFFEDVSVGDTDEYGSYEVTREEILRFAEQYDPQWFHVDPERSDEESPYGGLIASGWHTASMTMRLLVDGTFGDAASIGAKGVDELRWWQPVRPGDTLRIENEVLETTPERPERGLIRARTETYNQDDELVFSMVSNVMYLRRED</sequence>
<dbReference type="Proteomes" id="UP000509750">
    <property type="component" value="Chromosome"/>
</dbReference>
<dbReference type="AlphaFoldDB" id="A0A7D5GJP9"/>
<dbReference type="CDD" id="cd03454">
    <property type="entry name" value="YdeM"/>
    <property type="match status" value="1"/>
</dbReference>
<protein>
    <submittedName>
        <fullName evidence="2">MaoC family dehydratase</fullName>
    </submittedName>
</protein>
<dbReference type="Pfam" id="PF01575">
    <property type="entry name" value="MaoC_dehydratas"/>
    <property type="match status" value="1"/>
</dbReference>
<dbReference type="Gene3D" id="3.10.129.10">
    <property type="entry name" value="Hotdog Thioesterase"/>
    <property type="match status" value="1"/>
</dbReference>
<organism evidence="2 3">
    <name type="scientific">Halorarum halophilum</name>
    <dbReference type="NCBI Taxonomy" id="2743090"/>
    <lineage>
        <taxon>Archaea</taxon>
        <taxon>Methanobacteriati</taxon>
        <taxon>Methanobacteriota</taxon>
        <taxon>Stenosarchaea group</taxon>
        <taxon>Halobacteria</taxon>
        <taxon>Halobacteriales</taxon>
        <taxon>Haloferacaceae</taxon>
        <taxon>Halorarum</taxon>
    </lineage>
</organism>
<keyword evidence="3" id="KW-1185">Reference proteome</keyword>
<dbReference type="RefSeq" id="WP_179168519.1">
    <property type="nucleotide sequence ID" value="NZ_CP058529.1"/>
</dbReference>